<dbReference type="PANTHER" id="PTHR34473:SF3">
    <property type="entry name" value="TRANSMEMBRANE PROTEIN-RELATED"/>
    <property type="match status" value="1"/>
</dbReference>
<reference evidence="3" key="2">
    <citation type="submission" date="2020-09" db="EMBL/GenBank/DDBJ databases">
        <authorList>
            <person name="Sun Q."/>
            <person name="Zhou Y."/>
        </authorList>
    </citation>
    <scope>NUCLEOTIDE SEQUENCE</scope>
    <source>
        <strain evidence="3">CGMCC 1.15478</strain>
    </source>
</reference>
<organism evidence="3 4">
    <name type="scientific">Hoyosella rhizosphaerae</name>
    <dbReference type="NCBI Taxonomy" id="1755582"/>
    <lineage>
        <taxon>Bacteria</taxon>
        <taxon>Bacillati</taxon>
        <taxon>Actinomycetota</taxon>
        <taxon>Actinomycetes</taxon>
        <taxon>Mycobacteriales</taxon>
        <taxon>Hoyosellaceae</taxon>
        <taxon>Hoyosella</taxon>
    </lineage>
</organism>
<proteinExistence type="predicted"/>
<gene>
    <name evidence="3" type="ORF">GCM10011410_22570</name>
</gene>
<reference evidence="3" key="1">
    <citation type="journal article" date="2014" name="Int. J. Syst. Evol. Microbiol.">
        <title>Complete genome sequence of Corynebacterium casei LMG S-19264T (=DSM 44701T), isolated from a smear-ripened cheese.</title>
        <authorList>
            <consortium name="US DOE Joint Genome Institute (JGI-PGF)"/>
            <person name="Walter F."/>
            <person name="Albersmeier A."/>
            <person name="Kalinowski J."/>
            <person name="Ruckert C."/>
        </authorList>
    </citation>
    <scope>NUCLEOTIDE SEQUENCE</scope>
    <source>
        <strain evidence="3">CGMCC 1.15478</strain>
    </source>
</reference>
<keyword evidence="1" id="KW-0812">Transmembrane</keyword>
<comment type="caution">
    <text evidence="3">The sequence shown here is derived from an EMBL/GenBank/DDBJ whole genome shotgun (WGS) entry which is preliminary data.</text>
</comment>
<keyword evidence="1" id="KW-1133">Transmembrane helix</keyword>
<protein>
    <submittedName>
        <fullName evidence="3">Membrane protein</fullName>
    </submittedName>
</protein>
<dbReference type="InterPro" id="IPR005182">
    <property type="entry name" value="YdbS-like_PH"/>
</dbReference>
<feature type="transmembrane region" description="Helical" evidence="1">
    <location>
        <begin position="54"/>
        <end position="74"/>
    </location>
</feature>
<feature type="transmembrane region" description="Helical" evidence="1">
    <location>
        <begin position="21"/>
        <end position="42"/>
    </location>
</feature>
<keyword evidence="1" id="KW-0472">Membrane</keyword>
<feature type="domain" description="YdbS-like PH" evidence="2">
    <location>
        <begin position="76"/>
        <end position="152"/>
    </location>
</feature>
<sequence>MTTTPVHVADPAWRPSTKAPLMWASGIAIFWAFLIMAQGVWANLSADATSTWHLVAAGATLILAPLHIIGVPLWRYRVHRWEVTSDAVYTRQGWFTQERRIAPISRIQTVDTTRGPVDRFLGLATVTVTTASSAGAVTIPALDVEVADRTVRELTDVASRTRGDAT</sequence>
<evidence type="ECO:0000259" key="2">
    <source>
        <dbReference type="Pfam" id="PF03703"/>
    </source>
</evidence>
<dbReference type="AlphaFoldDB" id="A0A916UFM9"/>
<dbReference type="Pfam" id="PF03703">
    <property type="entry name" value="bPH_2"/>
    <property type="match status" value="1"/>
</dbReference>
<dbReference type="Proteomes" id="UP000641514">
    <property type="component" value="Unassembled WGS sequence"/>
</dbReference>
<accession>A0A916UFM9</accession>
<evidence type="ECO:0000256" key="1">
    <source>
        <dbReference type="SAM" id="Phobius"/>
    </source>
</evidence>
<dbReference type="PANTHER" id="PTHR34473">
    <property type="entry name" value="UPF0699 TRANSMEMBRANE PROTEIN YDBS"/>
    <property type="match status" value="1"/>
</dbReference>
<evidence type="ECO:0000313" key="3">
    <source>
        <dbReference type="EMBL" id="GGC69228.1"/>
    </source>
</evidence>
<evidence type="ECO:0000313" key="4">
    <source>
        <dbReference type="Proteomes" id="UP000641514"/>
    </source>
</evidence>
<dbReference type="EMBL" id="BMJH01000002">
    <property type="protein sequence ID" value="GGC69228.1"/>
    <property type="molecule type" value="Genomic_DNA"/>
</dbReference>
<name>A0A916UFM9_9ACTN</name>
<keyword evidence="4" id="KW-1185">Reference proteome</keyword>